<protein>
    <submittedName>
        <fullName evidence="1">Uncharacterized protein</fullName>
    </submittedName>
</protein>
<evidence type="ECO:0000313" key="3">
    <source>
        <dbReference type="Proteomes" id="UP000886998"/>
    </source>
</evidence>
<dbReference type="EMBL" id="BMAV01005086">
    <property type="protein sequence ID" value="GFY45844.1"/>
    <property type="molecule type" value="Genomic_DNA"/>
</dbReference>
<evidence type="ECO:0000313" key="2">
    <source>
        <dbReference type="EMBL" id="GFY56349.1"/>
    </source>
</evidence>
<accession>A0A8X7BXU2</accession>
<proteinExistence type="predicted"/>
<comment type="caution">
    <text evidence="1">The sequence shown here is derived from an EMBL/GenBank/DDBJ whole genome shotgun (WGS) entry which is preliminary data.</text>
</comment>
<organism evidence="1 3">
    <name type="scientific">Trichonephila inaurata madagascariensis</name>
    <dbReference type="NCBI Taxonomy" id="2747483"/>
    <lineage>
        <taxon>Eukaryota</taxon>
        <taxon>Metazoa</taxon>
        <taxon>Ecdysozoa</taxon>
        <taxon>Arthropoda</taxon>
        <taxon>Chelicerata</taxon>
        <taxon>Arachnida</taxon>
        <taxon>Araneae</taxon>
        <taxon>Araneomorphae</taxon>
        <taxon>Entelegynae</taxon>
        <taxon>Araneoidea</taxon>
        <taxon>Nephilidae</taxon>
        <taxon>Trichonephila</taxon>
        <taxon>Trichonephila inaurata</taxon>
    </lineage>
</organism>
<dbReference type="OrthoDB" id="6468149at2759"/>
<gene>
    <name evidence="1" type="ORF">TNIN_363971</name>
    <name evidence="2" type="ORF">TNIN_434091</name>
</gene>
<sequence>MHRLRNFQWSEIDPSWRLNFMHLRKLGVSHRSTSCMLKLHKMLNLEMTEAGLIDRIVMRSSPQVGFVEIRNPTTKVQLVQLLAKYEERRMYLYLCV</sequence>
<keyword evidence="3" id="KW-1185">Reference proteome</keyword>
<dbReference type="EMBL" id="BMAV01010916">
    <property type="protein sequence ID" value="GFY56349.1"/>
    <property type="molecule type" value="Genomic_DNA"/>
</dbReference>
<name>A0A8X7BXU2_9ARAC</name>
<evidence type="ECO:0000313" key="1">
    <source>
        <dbReference type="EMBL" id="GFY45844.1"/>
    </source>
</evidence>
<dbReference type="AlphaFoldDB" id="A0A8X7BXU2"/>
<reference evidence="1" key="1">
    <citation type="submission" date="2020-08" db="EMBL/GenBank/DDBJ databases">
        <title>Multicomponent nature underlies the extraordinary mechanical properties of spider dragline silk.</title>
        <authorList>
            <person name="Kono N."/>
            <person name="Nakamura H."/>
            <person name="Mori M."/>
            <person name="Yoshida Y."/>
            <person name="Ohtoshi R."/>
            <person name="Malay A.D."/>
            <person name="Moran D.A.P."/>
            <person name="Tomita M."/>
            <person name="Numata K."/>
            <person name="Arakawa K."/>
        </authorList>
    </citation>
    <scope>NUCLEOTIDE SEQUENCE</scope>
</reference>
<dbReference type="Proteomes" id="UP000886998">
    <property type="component" value="Unassembled WGS sequence"/>
</dbReference>